<feature type="domain" description="B12-binding" evidence="6">
    <location>
        <begin position="1"/>
        <end position="115"/>
    </location>
</feature>
<feature type="non-terminal residue" evidence="8">
    <location>
        <position position="429"/>
    </location>
</feature>
<evidence type="ECO:0000256" key="5">
    <source>
        <dbReference type="ARBA" id="ARBA00023014"/>
    </source>
</evidence>
<organism evidence="8">
    <name type="scientific">marine metagenome</name>
    <dbReference type="NCBI Taxonomy" id="408172"/>
    <lineage>
        <taxon>unclassified sequences</taxon>
        <taxon>metagenomes</taxon>
        <taxon>ecological metagenomes</taxon>
    </lineage>
</organism>
<dbReference type="PANTHER" id="PTHR43409">
    <property type="entry name" value="ANAEROBIC MAGNESIUM-PROTOPORPHYRIN IX MONOMETHYL ESTER CYCLASE-RELATED"/>
    <property type="match status" value="1"/>
</dbReference>
<evidence type="ECO:0000313" key="8">
    <source>
        <dbReference type="EMBL" id="SVB63025.1"/>
    </source>
</evidence>
<dbReference type="GO" id="GO:0031419">
    <property type="term" value="F:cobalamin binding"/>
    <property type="evidence" value="ECO:0007669"/>
    <property type="project" value="InterPro"/>
</dbReference>
<dbReference type="InterPro" id="IPR034466">
    <property type="entry name" value="Methyltransferase_Class_B"/>
</dbReference>
<keyword evidence="2" id="KW-0949">S-adenosyl-L-methionine</keyword>
<dbReference type="CDD" id="cd01335">
    <property type="entry name" value="Radical_SAM"/>
    <property type="match status" value="1"/>
</dbReference>
<dbReference type="InterPro" id="IPR006638">
    <property type="entry name" value="Elp3/MiaA/NifB-like_rSAM"/>
</dbReference>
<dbReference type="EMBL" id="UINC01050268">
    <property type="protein sequence ID" value="SVB63025.1"/>
    <property type="molecule type" value="Genomic_DNA"/>
</dbReference>
<feature type="domain" description="Radical SAM core" evidence="7">
    <location>
        <begin position="156"/>
        <end position="383"/>
    </location>
</feature>
<dbReference type="GO" id="GO:0046872">
    <property type="term" value="F:metal ion binding"/>
    <property type="evidence" value="ECO:0007669"/>
    <property type="project" value="UniProtKB-KW"/>
</dbReference>
<dbReference type="PROSITE" id="PS51918">
    <property type="entry name" value="RADICAL_SAM"/>
    <property type="match status" value="1"/>
</dbReference>
<proteinExistence type="predicted"/>
<dbReference type="SFLD" id="SFLDS00029">
    <property type="entry name" value="Radical_SAM"/>
    <property type="match status" value="1"/>
</dbReference>
<dbReference type="InterPro" id="IPR058240">
    <property type="entry name" value="rSAM_sf"/>
</dbReference>
<dbReference type="SFLD" id="SFLDG01123">
    <property type="entry name" value="methyltransferase_(Class_B)"/>
    <property type="match status" value="1"/>
</dbReference>
<evidence type="ECO:0000256" key="1">
    <source>
        <dbReference type="ARBA" id="ARBA00001966"/>
    </source>
</evidence>
<dbReference type="InterPro" id="IPR051198">
    <property type="entry name" value="BchE-like"/>
</dbReference>
<dbReference type="GO" id="GO:0005829">
    <property type="term" value="C:cytosol"/>
    <property type="evidence" value="ECO:0007669"/>
    <property type="project" value="TreeGrafter"/>
</dbReference>
<keyword evidence="5" id="KW-0411">Iron-sulfur</keyword>
<dbReference type="InterPro" id="IPR006158">
    <property type="entry name" value="Cobalamin-bd"/>
</dbReference>
<keyword evidence="4" id="KW-0408">Iron</keyword>
<evidence type="ECO:0000256" key="4">
    <source>
        <dbReference type="ARBA" id="ARBA00023004"/>
    </source>
</evidence>
<protein>
    <submittedName>
        <fullName evidence="8">Uncharacterized protein</fullName>
    </submittedName>
</protein>
<dbReference type="PANTHER" id="PTHR43409:SF16">
    <property type="entry name" value="SLR0320 PROTEIN"/>
    <property type="match status" value="1"/>
</dbReference>
<dbReference type="InterPro" id="IPR007197">
    <property type="entry name" value="rSAM"/>
</dbReference>
<evidence type="ECO:0000256" key="2">
    <source>
        <dbReference type="ARBA" id="ARBA00022691"/>
    </source>
</evidence>
<dbReference type="SUPFAM" id="SSF102114">
    <property type="entry name" value="Radical SAM enzymes"/>
    <property type="match status" value="1"/>
</dbReference>
<dbReference type="GO" id="GO:0051539">
    <property type="term" value="F:4 iron, 4 sulfur cluster binding"/>
    <property type="evidence" value="ECO:0007669"/>
    <property type="project" value="UniProtKB-KW"/>
</dbReference>
<dbReference type="SFLD" id="SFLDG01082">
    <property type="entry name" value="B12-binding_domain_containing"/>
    <property type="match status" value="1"/>
</dbReference>
<evidence type="ECO:0000259" key="6">
    <source>
        <dbReference type="PROSITE" id="PS51332"/>
    </source>
</evidence>
<dbReference type="Gene3D" id="3.80.30.20">
    <property type="entry name" value="tm_1862 like domain"/>
    <property type="match status" value="1"/>
</dbReference>
<dbReference type="InterPro" id="IPR023404">
    <property type="entry name" value="rSAM_horseshoe"/>
</dbReference>
<dbReference type="GO" id="GO:0003824">
    <property type="term" value="F:catalytic activity"/>
    <property type="evidence" value="ECO:0007669"/>
    <property type="project" value="InterPro"/>
</dbReference>
<keyword evidence="3" id="KW-0479">Metal-binding</keyword>
<comment type="cofactor">
    <cofactor evidence="1">
        <name>[4Fe-4S] cluster</name>
        <dbReference type="ChEBI" id="CHEBI:49883"/>
    </cofactor>
</comment>
<evidence type="ECO:0000256" key="3">
    <source>
        <dbReference type="ARBA" id="ARBA00022723"/>
    </source>
</evidence>
<dbReference type="Gene3D" id="3.40.50.280">
    <property type="entry name" value="Cobalamin-binding domain"/>
    <property type="match status" value="1"/>
</dbReference>
<dbReference type="Pfam" id="PF04055">
    <property type="entry name" value="Radical_SAM"/>
    <property type="match status" value="1"/>
</dbReference>
<gene>
    <name evidence="8" type="ORF">METZ01_LOCUS215879</name>
</gene>
<sequence length="429" mass="49799">MVTYVKTNEKIKNNFKFEKSFVFRTEVEEYIKECHDTDILLCSCYVWNWEITKHLASEVKKNNPNCTIIFGGAQIPDLAQNFFKQHPYVDIIAHGEGEYILENILTAYLKDKDYSQVNGIETKEFRNQLQERINELDNLPSPYLTNTVWDLVEKVDGIRWIVGWETNRGCPYACTFCDWGSATFTKVRKWEESRLFKEIEWFAENKIPYIDCCDANFGIFQERDFRIAEKLKEVALKTNYPERVRPAWAKNSSEKIIPIAKELQDGGILGAVTLAVQSLDPDTLKIVERANIKFDSFSELATTFRKNGIPTYTELIMGMPGETLQSFRDGLDSIAMTNVDTVFIYNCTVLPNAPMNVPEYREKYKIKITRSPIMLVHSSIHNRGTHQEYEEIVSETSTCSHEDLKEMYLYSWCFLTLQSLGVLKYMATY</sequence>
<dbReference type="SMART" id="SM00729">
    <property type="entry name" value="Elp3"/>
    <property type="match status" value="1"/>
</dbReference>
<dbReference type="PROSITE" id="PS51332">
    <property type="entry name" value="B12_BINDING"/>
    <property type="match status" value="1"/>
</dbReference>
<dbReference type="AlphaFoldDB" id="A0A382FK67"/>
<reference evidence="8" key="1">
    <citation type="submission" date="2018-05" db="EMBL/GenBank/DDBJ databases">
        <authorList>
            <person name="Lanie J.A."/>
            <person name="Ng W.-L."/>
            <person name="Kazmierczak K.M."/>
            <person name="Andrzejewski T.M."/>
            <person name="Davidsen T.M."/>
            <person name="Wayne K.J."/>
            <person name="Tettelin H."/>
            <person name="Glass J.I."/>
            <person name="Rusch D."/>
            <person name="Podicherti R."/>
            <person name="Tsui H.-C.T."/>
            <person name="Winkler M.E."/>
        </authorList>
    </citation>
    <scope>NUCLEOTIDE SEQUENCE</scope>
</reference>
<evidence type="ECO:0000259" key="7">
    <source>
        <dbReference type="PROSITE" id="PS51918"/>
    </source>
</evidence>
<accession>A0A382FK67</accession>
<name>A0A382FK67_9ZZZZ</name>